<dbReference type="InterPro" id="IPR003325">
    <property type="entry name" value="TerD"/>
</dbReference>
<gene>
    <name evidence="3" type="ORF">OIK44_23345</name>
</gene>
<feature type="domain" description="TerD" evidence="2">
    <location>
        <begin position="15"/>
        <end position="164"/>
    </location>
</feature>
<dbReference type="InterPro" id="IPR017115">
    <property type="entry name" value="Tellurite_resistance_TerA"/>
</dbReference>
<reference evidence="3 4" key="1">
    <citation type="submission" date="2022-10" db="EMBL/GenBank/DDBJ databases">
        <title>Janthinobacterium sp. hw3 Genome sequencing.</title>
        <authorList>
            <person name="Park S."/>
        </authorList>
    </citation>
    <scope>NUCLEOTIDE SEQUENCE [LARGE SCALE GENOMIC DNA]</scope>
    <source>
        <strain evidence="4">hw3</strain>
    </source>
</reference>
<organism evidence="3 4">
    <name type="scientific">Janthinobacterium fluminis</name>
    <dbReference type="NCBI Taxonomy" id="2987524"/>
    <lineage>
        <taxon>Bacteria</taxon>
        <taxon>Pseudomonadati</taxon>
        <taxon>Pseudomonadota</taxon>
        <taxon>Betaproteobacteria</taxon>
        <taxon>Burkholderiales</taxon>
        <taxon>Oxalobacteraceae</taxon>
        <taxon>Janthinobacterium</taxon>
    </lineage>
</organism>
<comment type="caution">
    <text evidence="3">The sequence shown here is derived from an EMBL/GenBank/DDBJ whole genome shotgun (WGS) entry which is preliminary data.</text>
</comment>
<keyword evidence="4" id="KW-1185">Reference proteome</keyword>
<dbReference type="Gene3D" id="2.60.60.30">
    <property type="entry name" value="sav2460 like domains"/>
    <property type="match status" value="2"/>
</dbReference>
<dbReference type="PIRSF" id="PIRSF037118">
    <property type="entry name" value="Tellurite_resistance_TerA"/>
    <property type="match status" value="1"/>
</dbReference>
<evidence type="ECO:0000256" key="1">
    <source>
        <dbReference type="ARBA" id="ARBA00022686"/>
    </source>
</evidence>
<keyword evidence="1" id="KW-0778">Tellurium resistance</keyword>
<dbReference type="Proteomes" id="UP001221208">
    <property type="component" value="Unassembled WGS sequence"/>
</dbReference>
<dbReference type="RefSeq" id="WP_273674368.1">
    <property type="nucleotide sequence ID" value="NZ_JAQQXR010000014.1"/>
</dbReference>
<dbReference type="InterPro" id="IPR051324">
    <property type="entry name" value="Stress/Tellurium_Resist"/>
</dbReference>
<protein>
    <submittedName>
        <fullName evidence="3">TerD family protein</fullName>
    </submittedName>
</protein>
<name>A0ABT5K7X9_9BURK</name>
<dbReference type="PANTHER" id="PTHR32097:SF3">
    <property type="entry name" value="TELLURITE RESISTANCE PROTEIN"/>
    <property type="match status" value="1"/>
</dbReference>
<dbReference type="Pfam" id="PF02342">
    <property type="entry name" value="TerD"/>
    <property type="match status" value="1"/>
</dbReference>
<proteinExistence type="predicted"/>
<evidence type="ECO:0000313" key="3">
    <source>
        <dbReference type="EMBL" id="MDC8760528.1"/>
    </source>
</evidence>
<sequence length="414" mass="43890">MSNFTRGQKGKLADLGLGTTLTATLEIAAGALDVDVSCFGLDAKGQLSDDRYMVFFNQKAAPDQAVTLELGAGKAVFQIDLARLPASIDKLVFTAANDRGSMHGLGPSRLALGPDAAVFAFSGADFQDEKAIIIGELYRRDGSWRFGAVGQGFAGGLSALLKHFGGSEATAAPAPAPTATPAAPAPAAEAKKISLSKIRLEKRGDKVSLDKRDSQGYGRIRVNLNWNRNGAAPAAAKAETGGFMGKLFGKTAGAASGIDLDIGCLFEMSNGAKSAVQALGNTWGAYDRPPYIHLEADDRTGTNNDGENLYINGVHFDQIKRVLVYAFIYEGVPNWAATDGMVTIEIPGQPSVEVKLDSDSRHMMCAIAMLENQSGNLQVTKLVEYFGGQGKTTAHQLMDERYGFGLNWSAGRKD</sequence>
<evidence type="ECO:0000313" key="4">
    <source>
        <dbReference type="Proteomes" id="UP001221208"/>
    </source>
</evidence>
<dbReference type="PANTHER" id="PTHR32097">
    <property type="entry name" value="CAMP-BINDING PROTEIN 1-RELATED"/>
    <property type="match status" value="1"/>
</dbReference>
<dbReference type="EMBL" id="JAQQXR010000014">
    <property type="protein sequence ID" value="MDC8760528.1"/>
    <property type="molecule type" value="Genomic_DNA"/>
</dbReference>
<dbReference type="CDD" id="cd06974">
    <property type="entry name" value="TerD_like"/>
    <property type="match status" value="2"/>
</dbReference>
<accession>A0ABT5K7X9</accession>
<evidence type="ECO:0000259" key="2">
    <source>
        <dbReference type="Pfam" id="PF02342"/>
    </source>
</evidence>